<evidence type="ECO:0000256" key="11">
    <source>
        <dbReference type="PIRNR" id="PIRNR002869"/>
    </source>
</evidence>
<feature type="transmembrane region" description="Helical" evidence="10">
    <location>
        <begin position="496"/>
        <end position="516"/>
    </location>
</feature>
<dbReference type="Proteomes" id="UP000257039">
    <property type="component" value="Unassembled WGS sequence"/>
</dbReference>
<dbReference type="CDD" id="cd13123">
    <property type="entry name" value="MATE_MurJ_like"/>
    <property type="match status" value="1"/>
</dbReference>
<keyword evidence="10" id="KW-0997">Cell inner membrane</keyword>
<evidence type="ECO:0000256" key="7">
    <source>
        <dbReference type="ARBA" id="ARBA00023136"/>
    </source>
</evidence>
<feature type="transmembrane region" description="Helical" evidence="10">
    <location>
        <begin position="179"/>
        <end position="200"/>
    </location>
</feature>
<keyword evidence="2 10" id="KW-1003">Cell membrane</keyword>
<dbReference type="InterPro" id="IPR051050">
    <property type="entry name" value="Lipid_II_flippase_MurJ/MviN"/>
</dbReference>
<comment type="caution">
    <text evidence="12">The sequence shown here is derived from an EMBL/GenBank/DDBJ whole genome shotgun (WGS) entry which is preliminary data.</text>
</comment>
<keyword evidence="7 10" id="KW-0472">Membrane</keyword>
<evidence type="ECO:0000256" key="9">
    <source>
        <dbReference type="ARBA" id="ARBA00061532"/>
    </source>
</evidence>
<dbReference type="PANTHER" id="PTHR47019">
    <property type="entry name" value="LIPID II FLIPPASE MURJ"/>
    <property type="match status" value="1"/>
</dbReference>
<comment type="pathway">
    <text evidence="10">Cell wall biogenesis; peptidoglycan biosynthesis.</text>
</comment>
<evidence type="ECO:0000256" key="8">
    <source>
        <dbReference type="ARBA" id="ARBA00060041"/>
    </source>
</evidence>
<dbReference type="EMBL" id="NDXW01000001">
    <property type="protein sequence ID" value="RDH45530.1"/>
    <property type="molecule type" value="Genomic_DNA"/>
</dbReference>
<dbReference type="GO" id="GO:0009252">
    <property type="term" value="P:peptidoglycan biosynthetic process"/>
    <property type="evidence" value="ECO:0007669"/>
    <property type="project" value="UniProtKB-UniRule"/>
</dbReference>
<evidence type="ECO:0000256" key="3">
    <source>
        <dbReference type="ARBA" id="ARBA00022692"/>
    </source>
</evidence>
<dbReference type="NCBIfam" id="TIGR01695">
    <property type="entry name" value="murJ_mviN"/>
    <property type="match status" value="1"/>
</dbReference>
<evidence type="ECO:0000256" key="6">
    <source>
        <dbReference type="ARBA" id="ARBA00022989"/>
    </source>
</evidence>
<keyword evidence="13" id="KW-1185">Reference proteome</keyword>
<evidence type="ECO:0000313" key="13">
    <source>
        <dbReference type="Proteomes" id="UP000257039"/>
    </source>
</evidence>
<evidence type="ECO:0000256" key="2">
    <source>
        <dbReference type="ARBA" id="ARBA00022475"/>
    </source>
</evidence>
<keyword evidence="10 11" id="KW-0813">Transport</keyword>
<keyword evidence="5 10" id="KW-0573">Peptidoglycan synthesis</keyword>
<evidence type="ECO:0000256" key="1">
    <source>
        <dbReference type="ARBA" id="ARBA00004651"/>
    </source>
</evidence>
<feature type="transmembrane region" description="Helical" evidence="10">
    <location>
        <begin position="467"/>
        <end position="490"/>
    </location>
</feature>
<feature type="transmembrane region" description="Helical" evidence="10">
    <location>
        <begin position="206"/>
        <end position="229"/>
    </location>
</feature>
<feature type="transmembrane region" description="Helical" evidence="10">
    <location>
        <begin position="331"/>
        <end position="352"/>
    </location>
</feature>
<dbReference type="GO" id="GO:0071555">
    <property type="term" value="P:cell wall organization"/>
    <property type="evidence" value="ECO:0007669"/>
    <property type="project" value="UniProtKB-UniRule"/>
</dbReference>
<organism evidence="12 13">
    <name type="scientific">Zooshikella ganghwensis</name>
    <dbReference type="NCBI Taxonomy" id="202772"/>
    <lineage>
        <taxon>Bacteria</taxon>
        <taxon>Pseudomonadati</taxon>
        <taxon>Pseudomonadota</taxon>
        <taxon>Gammaproteobacteria</taxon>
        <taxon>Oceanospirillales</taxon>
        <taxon>Zooshikellaceae</taxon>
        <taxon>Zooshikella</taxon>
    </lineage>
</organism>
<sequence length="526" mass="58106">MSETEPSRQEKPAKPSKSFGLLRSSVIVSVMTLLSRVLGLARDIAIANYFGSKTEADAFFVAFKIPNFFRRLFAEGAFSQAFVPVLTEYHTKRSHTEVKELISRTMGTLGGVLLILSSIGILAAPLIIHISAPGFRKVPETLVLTAEMLQITFPYLMLISLTALCGSVLNSFNRFAIPAFTPVLLNVALILATLFMTPWFDEPVMALAYGVMLAGIAQLCFQLPFLVRLQLFSWPRWGWHHEGVQRIMKLMVPALFGASVYQISVLFDTVLASLLETGSISWLYYSERLTQLPQGIFGIAIATVILPSLSRKHAEQSSESFSRTIDWALKLVCLVGIPSALALFILAEPLIATLFHYGAMQDSDVFNAAKSLRAYTLGLVAFMLIKVLATGYFSRHDTKTPVRIAIKAMFASMILNVILVIPLKHAGLALATSLSSLLNAGMLYWGLHRIGVFKLQPGWRLLSLRMLLANSLMVFVVYKLMADVSFWLSWGWIDRALQIALLVSAGVLAYAAALFLSGFKPRHLAH</sequence>
<keyword evidence="10 11" id="KW-0961">Cell wall biogenesis/degradation</keyword>
<feature type="transmembrane region" description="Helical" evidence="10">
    <location>
        <begin position="152"/>
        <end position="172"/>
    </location>
</feature>
<feature type="transmembrane region" description="Helical" evidence="10">
    <location>
        <begin position="20"/>
        <end position="39"/>
    </location>
</feature>
<dbReference type="Pfam" id="PF03023">
    <property type="entry name" value="MurJ"/>
    <property type="match status" value="1"/>
</dbReference>
<name>A0A4P9VUE6_9GAMM</name>
<dbReference type="GO" id="GO:0008360">
    <property type="term" value="P:regulation of cell shape"/>
    <property type="evidence" value="ECO:0007669"/>
    <property type="project" value="UniProtKB-UniRule"/>
</dbReference>
<comment type="subcellular location">
    <subcellularLocation>
        <location evidence="10">Cell inner membrane</location>
        <topology evidence="10">Multi-pass membrane protein</topology>
    </subcellularLocation>
    <subcellularLocation>
        <location evidence="1">Cell membrane</location>
        <topology evidence="1">Multi-pass membrane protein</topology>
    </subcellularLocation>
</comment>
<comment type="function">
    <text evidence="8 10 11">Involved in peptidoglycan biosynthesis. Transports lipid-linked peptidoglycan precursors from the inner to the outer leaflet of the cytoplasmic membrane.</text>
</comment>
<dbReference type="AlphaFoldDB" id="A0A4P9VUE6"/>
<comment type="similarity">
    <text evidence="9 10 11">Belongs to the MurJ/MviN family.</text>
</comment>
<feature type="transmembrane region" description="Helical" evidence="10">
    <location>
        <begin position="372"/>
        <end position="392"/>
    </location>
</feature>
<dbReference type="GO" id="GO:0034204">
    <property type="term" value="P:lipid translocation"/>
    <property type="evidence" value="ECO:0007669"/>
    <property type="project" value="TreeGrafter"/>
</dbReference>
<feature type="transmembrane region" description="Helical" evidence="10">
    <location>
        <begin position="292"/>
        <end position="310"/>
    </location>
</feature>
<dbReference type="GO" id="GO:0005886">
    <property type="term" value="C:plasma membrane"/>
    <property type="evidence" value="ECO:0007669"/>
    <property type="project" value="UniProtKB-SubCell"/>
</dbReference>
<accession>A0A4P9VUE6</accession>
<reference evidence="12 13" key="1">
    <citation type="submission" date="2017-04" db="EMBL/GenBank/DDBJ databases">
        <title>Draft genome sequence of Zooshikella ganghwensis VG4 isolated from Red Sea sediments.</title>
        <authorList>
            <person name="Rehman Z."/>
            <person name="Alam I."/>
            <person name="Kamau A."/>
            <person name="Bajic V."/>
            <person name="Leiknes T."/>
        </authorList>
    </citation>
    <scope>NUCLEOTIDE SEQUENCE [LARGE SCALE GENOMIC DNA]</scope>
    <source>
        <strain evidence="12 13">VG4</strain>
    </source>
</reference>
<feature type="transmembrane region" description="Helical" evidence="10">
    <location>
        <begin position="404"/>
        <end position="421"/>
    </location>
</feature>
<keyword evidence="4 10" id="KW-0133">Cell shape</keyword>
<dbReference type="HAMAP" id="MF_02078">
    <property type="entry name" value="MurJ_MviN"/>
    <property type="match status" value="1"/>
</dbReference>
<feature type="transmembrane region" description="Helical" evidence="10">
    <location>
        <begin position="250"/>
        <end position="272"/>
    </location>
</feature>
<evidence type="ECO:0000256" key="4">
    <source>
        <dbReference type="ARBA" id="ARBA00022960"/>
    </source>
</evidence>
<feature type="transmembrane region" description="Helical" evidence="10">
    <location>
        <begin position="109"/>
        <end position="132"/>
    </location>
</feature>
<keyword evidence="3 10" id="KW-0812">Transmembrane</keyword>
<dbReference type="InterPro" id="IPR004268">
    <property type="entry name" value="MurJ"/>
</dbReference>
<dbReference type="UniPathway" id="UPA00219"/>
<keyword evidence="6 10" id="KW-1133">Transmembrane helix</keyword>
<gene>
    <name evidence="12" type="primary">mviN</name>
    <name evidence="10" type="synonym">murJ</name>
    <name evidence="12" type="ORF">B9G39_19900</name>
</gene>
<evidence type="ECO:0000256" key="10">
    <source>
        <dbReference type="HAMAP-Rule" id="MF_02078"/>
    </source>
</evidence>
<dbReference type="PANTHER" id="PTHR47019:SF1">
    <property type="entry name" value="LIPID II FLIPPASE MURJ"/>
    <property type="match status" value="1"/>
</dbReference>
<protein>
    <recommendedName>
        <fullName evidence="10">Probable lipid II flippase MurJ</fullName>
    </recommendedName>
</protein>
<feature type="transmembrane region" description="Helical" evidence="10">
    <location>
        <begin position="427"/>
        <end position="447"/>
    </location>
</feature>
<proteinExistence type="inferred from homology"/>
<dbReference type="PIRSF" id="PIRSF002869">
    <property type="entry name" value="MviN"/>
    <property type="match status" value="1"/>
</dbReference>
<dbReference type="RefSeq" id="WP_094788474.1">
    <property type="nucleotide sequence ID" value="NZ_NDXW01000001.1"/>
</dbReference>
<evidence type="ECO:0000256" key="5">
    <source>
        <dbReference type="ARBA" id="ARBA00022984"/>
    </source>
</evidence>
<dbReference type="PRINTS" id="PR01806">
    <property type="entry name" value="VIRFACTRMVIN"/>
</dbReference>
<dbReference type="GO" id="GO:0015648">
    <property type="term" value="F:lipid-linked peptidoglycan transporter activity"/>
    <property type="evidence" value="ECO:0007669"/>
    <property type="project" value="UniProtKB-UniRule"/>
</dbReference>
<evidence type="ECO:0000313" key="12">
    <source>
        <dbReference type="EMBL" id="RDH45530.1"/>
    </source>
</evidence>